<protein>
    <submittedName>
        <fullName evidence="3">Piwi domain-containing protein</fullName>
    </submittedName>
</protein>
<accession>A0ABR4PCZ5</accession>
<name>A0ABR4PCZ5_9HELO</name>
<feature type="compositionally biased region" description="Gly residues" evidence="1">
    <location>
        <begin position="35"/>
        <end position="46"/>
    </location>
</feature>
<dbReference type="Pfam" id="PF02171">
    <property type="entry name" value="Piwi"/>
    <property type="match status" value="2"/>
</dbReference>
<dbReference type="PROSITE" id="PS50822">
    <property type="entry name" value="PIWI"/>
    <property type="match status" value="2"/>
</dbReference>
<dbReference type="Proteomes" id="UP001629113">
    <property type="component" value="Unassembled WGS sequence"/>
</dbReference>
<reference evidence="3 4" key="1">
    <citation type="submission" date="2024-06" db="EMBL/GenBank/DDBJ databases">
        <title>Complete genome of Phlyctema vagabunda strain 19-DSS-EL-015.</title>
        <authorList>
            <person name="Fiorenzani C."/>
        </authorList>
    </citation>
    <scope>NUCLEOTIDE SEQUENCE [LARGE SCALE GENOMIC DNA]</scope>
    <source>
        <strain evidence="3 4">19-DSS-EL-015</strain>
    </source>
</reference>
<dbReference type="SUPFAM" id="SSF101690">
    <property type="entry name" value="PAZ domain"/>
    <property type="match status" value="1"/>
</dbReference>
<evidence type="ECO:0000259" key="2">
    <source>
        <dbReference type="PROSITE" id="PS50822"/>
    </source>
</evidence>
<dbReference type="InterPro" id="IPR003165">
    <property type="entry name" value="Piwi"/>
</dbReference>
<feature type="domain" description="Piwi" evidence="2">
    <location>
        <begin position="761"/>
        <end position="952"/>
    </location>
</feature>
<proteinExistence type="predicted"/>
<feature type="region of interest" description="Disordered" evidence="1">
    <location>
        <begin position="1"/>
        <end position="121"/>
    </location>
</feature>
<sequence>MPSKKKKGGQRGGNSGGDNSPGRGGSRGGSSNFSGFGGGGGSGDGGVSESVRDLTLRPSKKSKPQSEPKAEADLTETPEGEEKQRTEKERQKEPQSEPKVEAAPKETHEGNEKQLTEKERREEQHLQWIEYAENLPRLGKRAVLPGENAADEINVNYFQLNIKEKSQFTYYDLDIAPLGNSTVAPRRELKESLVKSLLQQIPPQALVWISDYQKFIVCLGPLYKSMEGIEQGDARVFTHMFTTLSGGSINHSITITLNGDADLSMFQRYCQGPSPKNHMSVADVNRCTSVLNAITLRDLRSGGKTPLNGALIGNRFFLRHMQETITIPAVYAIRTGFATSVRPATKGVLLNVHPITSAFYLPMKLDVWMSLFWPNGSPSSSEFASRLRGVKVTFEAEKRQGSNTMPSHSIWSIGNQDIKQQTFLNQTTQQQETVFGYLSQRYPRARVPETGRCINLGTNRQPRWYPAGMLTIIEWQPVRSLLDTRFSDTMIAKAEIRPEQSKRLIMNEARNWLGLKEESFLADYKIKPSNDLLSIKVRTPLIADLRIGTKNMATASGGWNLKKHKEFDRVGLPNFKPPGHLKVMCLCSSDYTGDCTGAYNALSKALYEYKILSAPNEPDPTYLDLDPHLDREQTLAALEAGRATWLDSLQDLKFLKVILVVLDPKQYSDFKYWADCHVGVRTQCVKIETMRKMNRSVDQMTMANICMKFNFKLNGINHKIYKPFSGAFPNTMFVGADVTHPGMIKERVLAWYHHSKETITTKRLPRAIMIYRDGVSESQYGMVLKEEHPQVMEGFKAAVNTLKAEKRFPATFRPAEVLEIFLVATKRHRVRFYPQRKENDSATDINLKPGTVVDSDIINPGTSGFHLQSHDSPLGTAKNGLYTVIFSNVQLDGLGTRVLKAPAPIGEVLLRRIEVVTNNLCYTGSRATKALSIAAPARYADLLCNRLREYMRLALAKPEDFIGTRSISQISNDARLWKVDATDPERQNPWHKNLDGIMFYL</sequence>
<dbReference type="InterPro" id="IPR014811">
    <property type="entry name" value="ArgoL1"/>
</dbReference>
<organism evidence="3 4">
    <name type="scientific">Phlyctema vagabunda</name>
    <dbReference type="NCBI Taxonomy" id="108571"/>
    <lineage>
        <taxon>Eukaryota</taxon>
        <taxon>Fungi</taxon>
        <taxon>Dikarya</taxon>
        <taxon>Ascomycota</taxon>
        <taxon>Pezizomycotina</taxon>
        <taxon>Leotiomycetes</taxon>
        <taxon>Helotiales</taxon>
        <taxon>Dermateaceae</taxon>
        <taxon>Phlyctema</taxon>
    </lineage>
</organism>
<dbReference type="SMART" id="SM00950">
    <property type="entry name" value="Piwi"/>
    <property type="match status" value="1"/>
</dbReference>
<dbReference type="SUPFAM" id="SSF53098">
    <property type="entry name" value="Ribonuclease H-like"/>
    <property type="match status" value="1"/>
</dbReference>
<feature type="domain" description="Piwi" evidence="2">
    <location>
        <begin position="654"/>
        <end position="741"/>
    </location>
</feature>
<gene>
    <name evidence="3" type="ORF">PVAG01_07623</name>
</gene>
<evidence type="ECO:0000313" key="4">
    <source>
        <dbReference type="Proteomes" id="UP001629113"/>
    </source>
</evidence>
<dbReference type="PANTHER" id="PTHR22891">
    <property type="entry name" value="EUKARYOTIC TRANSLATION INITIATION FACTOR 2C"/>
    <property type="match status" value="1"/>
</dbReference>
<dbReference type="InterPro" id="IPR012337">
    <property type="entry name" value="RNaseH-like_sf"/>
</dbReference>
<dbReference type="Gene3D" id="3.40.50.2300">
    <property type="match status" value="1"/>
</dbReference>
<dbReference type="InterPro" id="IPR036397">
    <property type="entry name" value="RNaseH_sf"/>
</dbReference>
<evidence type="ECO:0000256" key="1">
    <source>
        <dbReference type="SAM" id="MobiDB-lite"/>
    </source>
</evidence>
<dbReference type="EMBL" id="JBFCZG010000006">
    <property type="protein sequence ID" value="KAL3421178.1"/>
    <property type="molecule type" value="Genomic_DNA"/>
</dbReference>
<comment type="caution">
    <text evidence="3">The sequence shown here is derived from an EMBL/GenBank/DDBJ whole genome shotgun (WGS) entry which is preliminary data.</text>
</comment>
<keyword evidence="4" id="KW-1185">Reference proteome</keyword>
<evidence type="ECO:0000313" key="3">
    <source>
        <dbReference type="EMBL" id="KAL3421178.1"/>
    </source>
</evidence>
<dbReference type="InterPro" id="IPR036085">
    <property type="entry name" value="PAZ_dom_sf"/>
</dbReference>
<dbReference type="Pfam" id="PF08699">
    <property type="entry name" value="ArgoL1"/>
    <property type="match status" value="1"/>
</dbReference>
<dbReference type="Gene3D" id="2.170.260.10">
    <property type="entry name" value="paz domain"/>
    <property type="match status" value="1"/>
</dbReference>
<dbReference type="Gene3D" id="3.30.420.10">
    <property type="entry name" value="Ribonuclease H-like superfamily/Ribonuclease H"/>
    <property type="match status" value="1"/>
</dbReference>
<feature type="compositionally biased region" description="Basic and acidic residues" evidence="1">
    <location>
        <begin position="80"/>
        <end position="121"/>
    </location>
</feature>